<evidence type="ECO:0000313" key="2">
    <source>
        <dbReference type="EMBL" id="KAK2949641.1"/>
    </source>
</evidence>
<dbReference type="EMBL" id="JARBJD010000152">
    <property type="protein sequence ID" value="KAK2949641.1"/>
    <property type="molecule type" value="Genomic_DNA"/>
</dbReference>
<feature type="region of interest" description="Disordered" evidence="1">
    <location>
        <begin position="67"/>
        <end position="87"/>
    </location>
</feature>
<organism evidence="2 3">
    <name type="scientific">Blattamonas nauphoetae</name>
    <dbReference type="NCBI Taxonomy" id="2049346"/>
    <lineage>
        <taxon>Eukaryota</taxon>
        <taxon>Metamonada</taxon>
        <taxon>Preaxostyla</taxon>
        <taxon>Oxymonadida</taxon>
        <taxon>Blattamonas</taxon>
    </lineage>
</organism>
<feature type="compositionally biased region" description="Acidic residues" evidence="1">
    <location>
        <begin position="68"/>
        <end position="78"/>
    </location>
</feature>
<evidence type="ECO:0000256" key="1">
    <source>
        <dbReference type="SAM" id="MobiDB-lite"/>
    </source>
</evidence>
<reference evidence="2 3" key="1">
    <citation type="journal article" date="2022" name="bioRxiv">
        <title>Genomics of Preaxostyla Flagellates Illuminates Evolutionary Transitions and the Path Towards Mitochondrial Loss.</title>
        <authorList>
            <person name="Novak L.V.F."/>
            <person name="Treitli S.C."/>
            <person name="Pyrih J."/>
            <person name="Halakuc P."/>
            <person name="Pipaliya S.V."/>
            <person name="Vacek V."/>
            <person name="Brzon O."/>
            <person name="Soukal P."/>
            <person name="Eme L."/>
            <person name="Dacks J.B."/>
            <person name="Karnkowska A."/>
            <person name="Elias M."/>
            <person name="Hampl V."/>
        </authorList>
    </citation>
    <scope>NUCLEOTIDE SEQUENCE [LARGE SCALE GENOMIC DNA]</scope>
    <source>
        <strain evidence="2">NAU3</strain>
        <tissue evidence="2">Gut</tissue>
    </source>
</reference>
<dbReference type="Proteomes" id="UP001281761">
    <property type="component" value="Unassembled WGS sequence"/>
</dbReference>
<gene>
    <name evidence="2" type="ORF">BLNAU_15392</name>
</gene>
<comment type="caution">
    <text evidence="2">The sequence shown here is derived from an EMBL/GenBank/DDBJ whole genome shotgun (WGS) entry which is preliminary data.</text>
</comment>
<accession>A0ABQ9XAT4</accession>
<keyword evidence="3" id="KW-1185">Reference proteome</keyword>
<sequence length="87" mass="9955">MRFLPPHGIRKVKLPEYIAAIAGRWLLNIPFEQFVSQVLTYDPPLEEEERELEEIIEEDVFALCETGSESEDSLEVDDGANASEYEP</sequence>
<evidence type="ECO:0000313" key="3">
    <source>
        <dbReference type="Proteomes" id="UP001281761"/>
    </source>
</evidence>
<proteinExistence type="predicted"/>
<name>A0ABQ9XAT4_9EUKA</name>
<protein>
    <submittedName>
        <fullName evidence="2">Uncharacterized protein</fullName>
    </submittedName>
</protein>